<dbReference type="AlphaFoldDB" id="A0A7L9U084"/>
<protein>
    <recommendedName>
        <fullName evidence="4">DUF4410 domain-containing protein</fullName>
    </recommendedName>
</protein>
<sequence length="195" mass="20614">MKNSRRALLAASMLVALPLIQGCATRIKASSTNNPAPAAAFSQYGRIEVKPVAFKAGYKGNAAALGKIAANFEKDLAPSLEQWNSRPANGRTLTVEPIVEEMSFKSTTKRVFLGPLAGSSGVLMRVTFRDQSGKVIATPEFFQRSNAMSGGFTLGVNDNLMLTRVAKLASNYVIANYEQAVGGPSGADEQAVAAN</sequence>
<evidence type="ECO:0000313" key="3">
    <source>
        <dbReference type="Proteomes" id="UP000593875"/>
    </source>
</evidence>
<feature type="signal peptide" evidence="1">
    <location>
        <begin position="1"/>
        <end position="21"/>
    </location>
</feature>
<keyword evidence="3" id="KW-1185">Reference proteome</keyword>
<proteinExistence type="predicted"/>
<dbReference type="EMBL" id="CP062941">
    <property type="protein sequence ID" value="QOL48350.1"/>
    <property type="molecule type" value="Genomic_DNA"/>
</dbReference>
<organism evidence="2 3">
    <name type="scientific">Massilia litorea</name>
    <dbReference type="NCBI Taxonomy" id="2769491"/>
    <lineage>
        <taxon>Bacteria</taxon>
        <taxon>Pseudomonadati</taxon>
        <taxon>Pseudomonadota</taxon>
        <taxon>Betaproteobacteria</taxon>
        <taxon>Burkholderiales</taxon>
        <taxon>Oxalobacteraceae</taxon>
        <taxon>Telluria group</taxon>
        <taxon>Massilia</taxon>
    </lineage>
</organism>
<dbReference type="Proteomes" id="UP000593875">
    <property type="component" value="Chromosome"/>
</dbReference>
<dbReference type="RefSeq" id="WP_193685396.1">
    <property type="nucleotide sequence ID" value="NZ_CP062941.1"/>
</dbReference>
<accession>A0A7L9U084</accession>
<dbReference type="PROSITE" id="PS51257">
    <property type="entry name" value="PROKAR_LIPOPROTEIN"/>
    <property type="match status" value="1"/>
</dbReference>
<name>A0A7L9U084_9BURK</name>
<evidence type="ECO:0000256" key="1">
    <source>
        <dbReference type="SAM" id="SignalP"/>
    </source>
</evidence>
<evidence type="ECO:0008006" key="4">
    <source>
        <dbReference type="Google" id="ProtNLM"/>
    </source>
</evidence>
<gene>
    <name evidence="2" type="ORF">LPB04_15360</name>
</gene>
<dbReference type="KEGG" id="mlir:LPB04_15360"/>
<feature type="chain" id="PRO_5032946463" description="DUF4410 domain-containing protein" evidence="1">
    <location>
        <begin position="22"/>
        <end position="195"/>
    </location>
</feature>
<keyword evidence="1" id="KW-0732">Signal</keyword>
<reference evidence="2 3" key="1">
    <citation type="submission" date="2020-10" db="EMBL/GenBank/DDBJ databases">
        <title>Genome sequencing of Massilia sp. LPB0304.</title>
        <authorList>
            <person name="Kim J."/>
        </authorList>
    </citation>
    <scope>NUCLEOTIDE SEQUENCE [LARGE SCALE GENOMIC DNA]</scope>
    <source>
        <strain evidence="2 3">LPB0304</strain>
    </source>
</reference>
<evidence type="ECO:0000313" key="2">
    <source>
        <dbReference type="EMBL" id="QOL48350.1"/>
    </source>
</evidence>